<dbReference type="OrthoDB" id="8300194at2759"/>
<sequence>MPPISSGNDSGSDTDNENVRLKAEATSANAKLNQIILKRMQAAITADPGISLRRESQRIFKEAVDEQKSSMPRVKNPKFANAPTGPEPGYCDRLVARTHNAEIMYALSDETRKVLSSYMEPDSRSKLVEASLVTLLSRMILSCEKLWEGLAGTRGVVLKCNPRLAAKIIQGNDDYTEYTSLQYLEEHAPDIPVPRPHGLVKFGSARIIFMTYFPSTTLESAWPNLTHENKLLIQHQLNDIFLKLRALTSTGAEHILGGVNGEGVQDLRRDGHKTRETISTVAAFEDFQFSIAPHNISSYIKFLRSLLPPASSTVVFTHGDVRTANIIVDIDQFGGYYVTGIIDWETSGFYPEYFESSKILYLFRLYNCKEDWWQYLPPCIAPAKNPERWLIDRIWDEFVYA</sequence>
<gene>
    <name evidence="3" type="ORF">LCER1_G007878</name>
</gene>
<proteinExistence type="predicted"/>
<dbReference type="PANTHER" id="PTHR21310:SF15">
    <property type="entry name" value="AMINOGLYCOSIDE PHOSPHOTRANSFERASE DOMAIN-CONTAINING PROTEIN"/>
    <property type="match status" value="1"/>
</dbReference>
<dbReference type="InterPro" id="IPR051678">
    <property type="entry name" value="AGP_Transferase"/>
</dbReference>
<comment type="caution">
    <text evidence="3">The sequence shown here is derived from an EMBL/GenBank/DDBJ whole genome shotgun (WGS) entry which is preliminary data.</text>
</comment>
<evidence type="ECO:0000259" key="2">
    <source>
        <dbReference type="Pfam" id="PF01636"/>
    </source>
</evidence>
<feature type="domain" description="Aminoglycoside phosphotransferase" evidence="2">
    <location>
        <begin position="177"/>
        <end position="360"/>
    </location>
</feature>
<dbReference type="PANTHER" id="PTHR21310">
    <property type="entry name" value="AMINOGLYCOSIDE PHOSPHOTRANSFERASE-RELATED-RELATED"/>
    <property type="match status" value="1"/>
</dbReference>
<accession>A0A7D8UMC8</accession>
<dbReference type="Pfam" id="PF01636">
    <property type="entry name" value="APH"/>
    <property type="match status" value="1"/>
</dbReference>
<name>A0A7D8UMC8_9HELO</name>
<protein>
    <recommendedName>
        <fullName evidence="2">Aminoglycoside phosphotransferase domain-containing protein</fullName>
    </recommendedName>
</protein>
<dbReference type="Proteomes" id="UP000481288">
    <property type="component" value="Unassembled WGS sequence"/>
</dbReference>
<dbReference type="InterPro" id="IPR011009">
    <property type="entry name" value="Kinase-like_dom_sf"/>
</dbReference>
<evidence type="ECO:0000313" key="4">
    <source>
        <dbReference type="Proteomes" id="UP000481288"/>
    </source>
</evidence>
<dbReference type="CDD" id="cd05120">
    <property type="entry name" value="APH_ChoK_like"/>
    <property type="match status" value="1"/>
</dbReference>
<dbReference type="SUPFAM" id="SSF56112">
    <property type="entry name" value="Protein kinase-like (PK-like)"/>
    <property type="match status" value="1"/>
</dbReference>
<dbReference type="AlphaFoldDB" id="A0A7D8UMC8"/>
<organism evidence="3 4">
    <name type="scientific">Lachnellula cervina</name>
    <dbReference type="NCBI Taxonomy" id="1316786"/>
    <lineage>
        <taxon>Eukaryota</taxon>
        <taxon>Fungi</taxon>
        <taxon>Dikarya</taxon>
        <taxon>Ascomycota</taxon>
        <taxon>Pezizomycotina</taxon>
        <taxon>Leotiomycetes</taxon>
        <taxon>Helotiales</taxon>
        <taxon>Lachnaceae</taxon>
        <taxon>Lachnellula</taxon>
    </lineage>
</organism>
<evidence type="ECO:0000256" key="1">
    <source>
        <dbReference type="SAM" id="MobiDB-lite"/>
    </source>
</evidence>
<dbReference type="InterPro" id="IPR002575">
    <property type="entry name" value="Aminoglycoside_PTrfase"/>
</dbReference>
<dbReference type="EMBL" id="QGMG01001163">
    <property type="protein sequence ID" value="TVY50381.1"/>
    <property type="molecule type" value="Genomic_DNA"/>
</dbReference>
<dbReference type="Gene3D" id="3.90.1200.10">
    <property type="match status" value="1"/>
</dbReference>
<keyword evidence="4" id="KW-1185">Reference proteome</keyword>
<feature type="region of interest" description="Disordered" evidence="1">
    <location>
        <begin position="64"/>
        <end position="86"/>
    </location>
</feature>
<reference evidence="3 4" key="1">
    <citation type="submission" date="2018-05" db="EMBL/GenBank/DDBJ databases">
        <title>Whole genome sequencing for identification of molecular markers to develop diagnostic detection tools for the regulated plant pathogen Lachnellula willkommii.</title>
        <authorList>
            <person name="Giroux E."/>
            <person name="Bilodeau G."/>
        </authorList>
    </citation>
    <scope>NUCLEOTIDE SEQUENCE [LARGE SCALE GENOMIC DNA]</scope>
    <source>
        <strain evidence="3 4">CBS 625.97</strain>
    </source>
</reference>
<evidence type="ECO:0000313" key="3">
    <source>
        <dbReference type="EMBL" id="TVY50381.1"/>
    </source>
</evidence>